<feature type="region of interest" description="Disordered" evidence="3">
    <location>
        <begin position="32"/>
        <end position="73"/>
    </location>
</feature>
<dbReference type="Gene3D" id="2.30.30.40">
    <property type="entry name" value="SH3 Domains"/>
    <property type="match status" value="2"/>
</dbReference>
<feature type="region of interest" description="Disordered" evidence="3">
    <location>
        <begin position="215"/>
        <end position="276"/>
    </location>
</feature>
<keyword evidence="6" id="KW-1185">Reference proteome</keyword>
<dbReference type="SMART" id="SM00326">
    <property type="entry name" value="SH3"/>
    <property type="match status" value="2"/>
</dbReference>
<sequence length="511" mass="59194">MNIDRKNNLYSLKTSTTSKEFNYKKIYGNSSNITTEEEHGNPKTNEDFLNTSTSREYGNPKTDEDSLNTSTEKEPDNLEIIENGIDKGKKPYTTSSRISNNYEVNELNNLLLSFNDKDKNLYKTNFETLNNVNDEDDNCSDIFKDIDEIMEEMNNISKINTNNNNNNNRNSYKTNIETSFNSEKNNKEENKSKIFSLIIKDIDEVIEDLNKQQQQQQQKKKVIIMDKSPSKNEKLEDNEFEVESEKEIIIDSNNNNNDNDINNDNNSNNNYHNPNDNNNKGLAVVLYDFNSFNPEELSIKKYEYVVVTDWHVKKGWVYGYKWNNPECVGIFPEAIIKKCEDKLDLNDEKGDLVFALYDFTGNTPNELDIKRNDRIRILDWNFKKGWVYGYKSGNIQHKGIIPEAFVCRVYNDFPPSYNEIVDEQFINQSDNTPSAPRFSTVFGYPEESLQLSQISTLILDNTENSDIFEISKNSKHKHQCSISTSTSMPLESYSPLYAPIVLTSYSLPRKL</sequence>
<reference evidence="5 6" key="2">
    <citation type="submission" date="2016-08" db="EMBL/GenBank/DDBJ databases">
        <title>Pervasive Adenine N6-methylation of Active Genes in Fungi.</title>
        <authorList>
            <consortium name="DOE Joint Genome Institute"/>
            <person name="Mondo S.J."/>
            <person name="Dannebaum R.O."/>
            <person name="Kuo R.C."/>
            <person name="Labutti K."/>
            <person name="Haridas S."/>
            <person name="Kuo A."/>
            <person name="Salamov A."/>
            <person name="Ahrendt S.R."/>
            <person name="Lipzen A."/>
            <person name="Sullivan W."/>
            <person name="Andreopoulos W.B."/>
            <person name="Clum A."/>
            <person name="Lindquist E."/>
            <person name="Daum C."/>
            <person name="Ramamoorthy G.K."/>
            <person name="Gryganskyi A."/>
            <person name="Culley D."/>
            <person name="Magnuson J.K."/>
            <person name="James T.Y."/>
            <person name="O'Malley M.A."/>
            <person name="Stajich J.E."/>
            <person name="Spatafora J.W."/>
            <person name="Visel A."/>
            <person name="Grigoriev I.V."/>
        </authorList>
    </citation>
    <scope>NUCLEOTIDE SEQUENCE [LARGE SCALE GENOMIC DNA]</scope>
    <source>
        <strain evidence="5 6">S4</strain>
    </source>
</reference>
<evidence type="ECO:0000313" key="6">
    <source>
        <dbReference type="Proteomes" id="UP000193944"/>
    </source>
</evidence>
<evidence type="ECO:0000259" key="4">
    <source>
        <dbReference type="PROSITE" id="PS50002"/>
    </source>
</evidence>
<dbReference type="Proteomes" id="UP000193944">
    <property type="component" value="Unassembled WGS sequence"/>
</dbReference>
<evidence type="ECO:0000256" key="2">
    <source>
        <dbReference type="PROSITE-ProRule" id="PRU00192"/>
    </source>
</evidence>
<accession>A0A1Y1VST3</accession>
<proteinExistence type="predicted"/>
<dbReference type="EMBL" id="MCFG01000532">
    <property type="protein sequence ID" value="ORX64351.1"/>
    <property type="molecule type" value="Genomic_DNA"/>
</dbReference>
<dbReference type="InterPro" id="IPR036028">
    <property type="entry name" value="SH3-like_dom_sf"/>
</dbReference>
<evidence type="ECO:0000256" key="1">
    <source>
        <dbReference type="ARBA" id="ARBA00022443"/>
    </source>
</evidence>
<dbReference type="CDD" id="cd00174">
    <property type="entry name" value="SH3"/>
    <property type="match status" value="2"/>
</dbReference>
<keyword evidence="1 2" id="KW-0728">SH3 domain</keyword>
<protein>
    <recommendedName>
        <fullName evidence="4">SH3 domain-containing protein</fullName>
    </recommendedName>
</protein>
<feature type="compositionally biased region" description="Basic and acidic residues" evidence="3">
    <location>
        <begin position="228"/>
        <end position="249"/>
    </location>
</feature>
<gene>
    <name evidence="5" type="ORF">BCR32DRAFT_330633</name>
</gene>
<feature type="domain" description="SH3" evidence="4">
    <location>
        <begin position="278"/>
        <end position="341"/>
    </location>
</feature>
<feature type="compositionally biased region" description="Low complexity" evidence="3">
    <location>
        <begin position="250"/>
        <end position="276"/>
    </location>
</feature>
<dbReference type="AlphaFoldDB" id="A0A1Y1VST3"/>
<dbReference type="PROSITE" id="PS50002">
    <property type="entry name" value="SH3"/>
    <property type="match status" value="2"/>
</dbReference>
<dbReference type="Pfam" id="PF00018">
    <property type="entry name" value="SH3_1"/>
    <property type="match status" value="1"/>
</dbReference>
<reference evidence="5 6" key="1">
    <citation type="submission" date="2016-08" db="EMBL/GenBank/DDBJ databases">
        <title>A Parts List for Fungal Cellulosomes Revealed by Comparative Genomics.</title>
        <authorList>
            <consortium name="DOE Joint Genome Institute"/>
            <person name="Haitjema C.H."/>
            <person name="Gilmore S.P."/>
            <person name="Henske J.K."/>
            <person name="Solomon K.V."/>
            <person name="De Groot R."/>
            <person name="Kuo A."/>
            <person name="Mondo S.J."/>
            <person name="Salamov A.A."/>
            <person name="Labutti K."/>
            <person name="Zhao Z."/>
            <person name="Chiniquy J."/>
            <person name="Barry K."/>
            <person name="Brewer H.M."/>
            <person name="Purvine S.O."/>
            <person name="Wright A.T."/>
            <person name="Boxma B."/>
            <person name="Van Alen T."/>
            <person name="Hackstein J.H."/>
            <person name="Baker S.E."/>
            <person name="Grigoriev I.V."/>
            <person name="O'Malley M.A."/>
        </authorList>
    </citation>
    <scope>NUCLEOTIDE SEQUENCE [LARGE SCALE GENOMIC DNA]</scope>
    <source>
        <strain evidence="5 6">S4</strain>
    </source>
</reference>
<dbReference type="STRING" id="1754192.A0A1Y1VST3"/>
<name>A0A1Y1VST3_9FUNG</name>
<feature type="compositionally biased region" description="Polar residues" evidence="3">
    <location>
        <begin position="47"/>
        <end position="56"/>
    </location>
</feature>
<feature type="compositionally biased region" description="Basic and acidic residues" evidence="3">
    <location>
        <begin position="36"/>
        <end position="46"/>
    </location>
</feature>
<dbReference type="SUPFAM" id="SSF50044">
    <property type="entry name" value="SH3-domain"/>
    <property type="match status" value="2"/>
</dbReference>
<evidence type="ECO:0000256" key="3">
    <source>
        <dbReference type="SAM" id="MobiDB-lite"/>
    </source>
</evidence>
<evidence type="ECO:0000313" key="5">
    <source>
        <dbReference type="EMBL" id="ORX64351.1"/>
    </source>
</evidence>
<dbReference type="OrthoDB" id="26539at2759"/>
<dbReference type="InterPro" id="IPR001452">
    <property type="entry name" value="SH3_domain"/>
</dbReference>
<organism evidence="5 6">
    <name type="scientific">Anaeromyces robustus</name>
    <dbReference type="NCBI Taxonomy" id="1754192"/>
    <lineage>
        <taxon>Eukaryota</taxon>
        <taxon>Fungi</taxon>
        <taxon>Fungi incertae sedis</taxon>
        <taxon>Chytridiomycota</taxon>
        <taxon>Chytridiomycota incertae sedis</taxon>
        <taxon>Neocallimastigomycetes</taxon>
        <taxon>Neocallimastigales</taxon>
        <taxon>Neocallimastigaceae</taxon>
        <taxon>Anaeromyces</taxon>
    </lineage>
</organism>
<feature type="domain" description="SH3" evidence="4">
    <location>
        <begin position="348"/>
        <end position="411"/>
    </location>
</feature>
<comment type="caution">
    <text evidence="5">The sequence shown here is derived from an EMBL/GenBank/DDBJ whole genome shotgun (WGS) entry which is preliminary data.</text>
</comment>